<accession>A0A2A7V068</accession>
<dbReference type="CDD" id="cd07012">
    <property type="entry name" value="PBP2_Bug_TTT"/>
    <property type="match status" value="1"/>
</dbReference>
<dbReference type="EMBL" id="PDEA01000001">
    <property type="protein sequence ID" value="PEH90893.1"/>
    <property type="molecule type" value="Genomic_DNA"/>
</dbReference>
<dbReference type="InterPro" id="IPR042100">
    <property type="entry name" value="Bug_dom1"/>
</dbReference>
<evidence type="ECO:0000313" key="3">
    <source>
        <dbReference type="Proteomes" id="UP000220246"/>
    </source>
</evidence>
<dbReference type="RefSeq" id="WP_066540197.1">
    <property type="nucleotide sequence ID" value="NZ_DALZQJ010000003.1"/>
</dbReference>
<dbReference type="SUPFAM" id="SSF53850">
    <property type="entry name" value="Periplasmic binding protein-like II"/>
    <property type="match status" value="1"/>
</dbReference>
<gene>
    <name evidence="2" type="ORF">CRM82_05850</name>
</gene>
<dbReference type="AlphaFoldDB" id="A0A2A7V068"/>
<dbReference type="Pfam" id="PF03401">
    <property type="entry name" value="TctC"/>
    <property type="match status" value="1"/>
</dbReference>
<dbReference type="GeneID" id="80800113"/>
<evidence type="ECO:0000313" key="2">
    <source>
        <dbReference type="EMBL" id="PEH90893.1"/>
    </source>
</evidence>
<dbReference type="STRING" id="1219032.GCA_001515545_03292"/>
<dbReference type="PANTHER" id="PTHR42928">
    <property type="entry name" value="TRICARBOXYLATE-BINDING PROTEIN"/>
    <property type="match status" value="1"/>
</dbReference>
<reference evidence="3" key="1">
    <citation type="submission" date="2017-09" db="EMBL/GenBank/DDBJ databases">
        <title>FDA dAtabase for Regulatory Grade micrObial Sequences (FDA-ARGOS): Supporting development and validation of Infectious Disease Dx tests.</title>
        <authorList>
            <person name="Minogue T."/>
            <person name="Wolcott M."/>
            <person name="Wasieloski L."/>
            <person name="Aguilar W."/>
            <person name="Moore D."/>
            <person name="Tallon L."/>
            <person name="Sadzewicz L."/>
            <person name="Ott S."/>
            <person name="Zhao X."/>
            <person name="Nagaraj S."/>
            <person name="Vavikolanu K."/>
            <person name="Aluvathingal J."/>
            <person name="Nadendla S."/>
            <person name="Sichtig H."/>
        </authorList>
    </citation>
    <scope>NUCLEOTIDE SEQUENCE [LARGE SCALE GENOMIC DNA]</scope>
    <source>
        <strain evidence="3">FDAARGOS_394</strain>
    </source>
</reference>
<dbReference type="PANTHER" id="PTHR42928:SF5">
    <property type="entry name" value="BLR1237 PROTEIN"/>
    <property type="match status" value="1"/>
</dbReference>
<keyword evidence="3" id="KW-1185">Reference proteome</keyword>
<dbReference type="InterPro" id="IPR005064">
    <property type="entry name" value="BUG"/>
</dbReference>
<comment type="similarity">
    <text evidence="1">Belongs to the UPF0065 (bug) family.</text>
</comment>
<evidence type="ECO:0000256" key="1">
    <source>
        <dbReference type="ARBA" id="ARBA00006987"/>
    </source>
</evidence>
<dbReference type="Proteomes" id="UP000220246">
    <property type="component" value="Unassembled WGS sequence"/>
</dbReference>
<comment type="caution">
    <text evidence="2">The sequence shown here is derived from an EMBL/GenBank/DDBJ whole genome shotgun (WGS) entry which is preliminary data.</text>
</comment>
<dbReference type="Gene3D" id="3.40.190.10">
    <property type="entry name" value="Periplasmic binding protein-like II"/>
    <property type="match status" value="1"/>
</dbReference>
<dbReference type="PIRSF" id="PIRSF017082">
    <property type="entry name" value="YflP"/>
    <property type="match status" value="1"/>
</dbReference>
<protein>
    <submittedName>
        <fullName evidence="2">Tripartite tricarboxylate transporter substrate binding protein</fullName>
    </submittedName>
</protein>
<dbReference type="OrthoDB" id="8957802at2"/>
<name>A0A2A7V068_COMTR</name>
<proteinExistence type="inferred from homology"/>
<dbReference type="Gene3D" id="3.40.190.150">
    <property type="entry name" value="Bordetella uptake gene, domain 1"/>
    <property type="match status" value="1"/>
</dbReference>
<dbReference type="PROSITE" id="PS51318">
    <property type="entry name" value="TAT"/>
    <property type="match status" value="1"/>
</dbReference>
<organism evidence="2 3">
    <name type="scientific">Comamonas terrigena</name>
    <dbReference type="NCBI Taxonomy" id="32013"/>
    <lineage>
        <taxon>Bacteria</taxon>
        <taxon>Pseudomonadati</taxon>
        <taxon>Pseudomonadota</taxon>
        <taxon>Betaproteobacteria</taxon>
        <taxon>Burkholderiales</taxon>
        <taxon>Comamonadaceae</taxon>
        <taxon>Comamonas</taxon>
    </lineage>
</organism>
<sequence>MSDLLVASSSVTSAGWRRRDWLAAGAGLLGAGLLPGAARAQGWPDKPIRIIAAQAPGSSNDATSRALADYLSTKLGVPVVVENKPGGVGMIAAETIVRAPADGYTLLMTLHSQPAQAPALLKRLPVDPDKDIVPIAAIGVGPVPGVVHKDFPARTIQEVIAYSKKKPVNVGNYAVGSGWQLMLDQLVKDTGAQFNVVNYKGTGAMLMDLYGGQIDMGAGSLAGIGGGLKQGSVRPVVIAMGNPSSKLPGVPTWKQAGFSGSAYENLPECNMLFAKAGTPQALVDRLAQLVHSSYTESERIKSVRETLSDEDPALTGAALRAFIDRTWPTYRQLTRAAGIAAS</sequence>
<dbReference type="InterPro" id="IPR006311">
    <property type="entry name" value="TAT_signal"/>
</dbReference>